<feature type="non-terminal residue" evidence="1">
    <location>
        <position position="71"/>
    </location>
</feature>
<dbReference type="EMBL" id="CAJHNH020000861">
    <property type="protein sequence ID" value="CAG5120241.1"/>
    <property type="molecule type" value="Genomic_DNA"/>
</dbReference>
<protein>
    <submittedName>
        <fullName evidence="1">Uncharacterized protein</fullName>
    </submittedName>
</protein>
<dbReference type="OrthoDB" id="6163100at2759"/>
<gene>
    <name evidence="1" type="ORF">CUNI_LOCUS5799</name>
</gene>
<comment type="caution">
    <text evidence="1">The sequence shown here is derived from an EMBL/GenBank/DDBJ whole genome shotgun (WGS) entry which is preliminary data.</text>
</comment>
<sequence>YLRRNDPPKCASVDPRTAVENYMNSKHVNELFLYLTGKLIIDAPDKPLDYLIDLVRTLDTSQGLSGVNFCH</sequence>
<dbReference type="Proteomes" id="UP000678393">
    <property type="component" value="Unassembled WGS sequence"/>
</dbReference>
<proteinExistence type="predicted"/>
<evidence type="ECO:0000313" key="1">
    <source>
        <dbReference type="EMBL" id="CAG5120241.1"/>
    </source>
</evidence>
<organism evidence="1 2">
    <name type="scientific">Candidula unifasciata</name>
    <dbReference type="NCBI Taxonomy" id="100452"/>
    <lineage>
        <taxon>Eukaryota</taxon>
        <taxon>Metazoa</taxon>
        <taxon>Spiralia</taxon>
        <taxon>Lophotrochozoa</taxon>
        <taxon>Mollusca</taxon>
        <taxon>Gastropoda</taxon>
        <taxon>Heterobranchia</taxon>
        <taxon>Euthyneura</taxon>
        <taxon>Panpulmonata</taxon>
        <taxon>Eupulmonata</taxon>
        <taxon>Stylommatophora</taxon>
        <taxon>Helicina</taxon>
        <taxon>Helicoidea</taxon>
        <taxon>Geomitridae</taxon>
        <taxon>Candidula</taxon>
    </lineage>
</organism>
<name>A0A8S3YY28_9EUPU</name>
<dbReference type="AlphaFoldDB" id="A0A8S3YY28"/>
<evidence type="ECO:0000313" key="2">
    <source>
        <dbReference type="Proteomes" id="UP000678393"/>
    </source>
</evidence>
<accession>A0A8S3YY28</accession>
<keyword evidence="2" id="KW-1185">Reference proteome</keyword>
<reference evidence="1" key="1">
    <citation type="submission" date="2021-04" db="EMBL/GenBank/DDBJ databases">
        <authorList>
            <consortium name="Molecular Ecology Group"/>
        </authorList>
    </citation>
    <scope>NUCLEOTIDE SEQUENCE</scope>
</reference>